<evidence type="ECO:0000313" key="1">
    <source>
        <dbReference type="EMBL" id="ODV68650.1"/>
    </source>
</evidence>
<dbReference type="GeneID" id="30995355"/>
<sequence>MDKILNVTRKKFNRLKQLVVTFPYTQRIEFNPDIKCFILRPALSETFRYFPQNKGDFPSRMDQLNNYFDLINNTFIHMSPTIKSGLTIRELTAPFASFTLRGDPTIEISPSTVLKNHLDLCREPFCEMIPLKESLIPYSRAPTVEIQGAMFFHSATEPKEKIPQDSTQLIIKHIIQICSRCSVQTHSSFDCPSQKCKYCSSLEHTGPQCAVFKSM</sequence>
<name>A0A1E4RN05_9ASCO</name>
<accession>A0A1E4RN05</accession>
<organism evidence="1 2">
    <name type="scientific">Hyphopichia burtonii NRRL Y-1933</name>
    <dbReference type="NCBI Taxonomy" id="984485"/>
    <lineage>
        <taxon>Eukaryota</taxon>
        <taxon>Fungi</taxon>
        <taxon>Dikarya</taxon>
        <taxon>Ascomycota</taxon>
        <taxon>Saccharomycotina</taxon>
        <taxon>Pichiomycetes</taxon>
        <taxon>Debaryomycetaceae</taxon>
        <taxon>Hyphopichia</taxon>
    </lineage>
</organism>
<reference evidence="2" key="1">
    <citation type="submission" date="2016-05" db="EMBL/GenBank/DDBJ databases">
        <title>Comparative genomics of biotechnologically important yeasts.</title>
        <authorList>
            <consortium name="DOE Joint Genome Institute"/>
            <person name="Riley R."/>
            <person name="Haridas S."/>
            <person name="Wolfe K.H."/>
            <person name="Lopes M.R."/>
            <person name="Hittinger C.T."/>
            <person name="Goker M."/>
            <person name="Salamov A."/>
            <person name="Wisecaver J."/>
            <person name="Long T.M."/>
            <person name="Aerts A.L."/>
            <person name="Barry K."/>
            <person name="Choi C."/>
            <person name="Clum A."/>
            <person name="Coughlan A.Y."/>
            <person name="Deshpande S."/>
            <person name="Douglass A.P."/>
            <person name="Hanson S.J."/>
            <person name="Klenk H.-P."/>
            <person name="Labutti K."/>
            <person name="Lapidus A."/>
            <person name="Lindquist E."/>
            <person name="Lipzen A."/>
            <person name="Meier-Kolthoff J.P."/>
            <person name="Ohm R.A."/>
            <person name="Otillar R.P."/>
            <person name="Pangilinan J."/>
            <person name="Peng Y."/>
            <person name="Rokas A."/>
            <person name="Rosa C.A."/>
            <person name="Scheuner C."/>
            <person name="Sibirny A.A."/>
            <person name="Slot J.C."/>
            <person name="Stielow J.B."/>
            <person name="Sun H."/>
            <person name="Kurtzman C.P."/>
            <person name="Blackwell M."/>
            <person name="Grigoriev I.V."/>
            <person name="Jeffries T.W."/>
        </authorList>
    </citation>
    <scope>NUCLEOTIDE SEQUENCE [LARGE SCALE GENOMIC DNA]</scope>
    <source>
        <strain evidence="2">NRRL Y-1933</strain>
    </source>
</reference>
<dbReference type="RefSeq" id="XP_020077717.1">
    <property type="nucleotide sequence ID" value="XM_020220805.1"/>
</dbReference>
<protein>
    <submittedName>
        <fullName evidence="1">Uncharacterized protein</fullName>
    </submittedName>
</protein>
<dbReference type="Proteomes" id="UP000095085">
    <property type="component" value="Unassembled WGS sequence"/>
</dbReference>
<keyword evidence="2" id="KW-1185">Reference proteome</keyword>
<evidence type="ECO:0000313" key="2">
    <source>
        <dbReference type="Proteomes" id="UP000095085"/>
    </source>
</evidence>
<dbReference type="EMBL" id="KV454539">
    <property type="protein sequence ID" value="ODV68650.1"/>
    <property type="molecule type" value="Genomic_DNA"/>
</dbReference>
<gene>
    <name evidence="1" type="ORF">HYPBUDRAFT_152035</name>
</gene>
<proteinExistence type="predicted"/>
<dbReference type="AlphaFoldDB" id="A0A1E4RN05"/>